<gene>
    <name evidence="1" type="ORF">CVIRNUC_008195</name>
</gene>
<dbReference type="AlphaFoldDB" id="A0AAV1IEW7"/>
<name>A0AAV1IEW7_9CHLO</name>
<dbReference type="Proteomes" id="UP001314263">
    <property type="component" value="Unassembled WGS sequence"/>
</dbReference>
<protein>
    <submittedName>
        <fullName evidence="1">Uncharacterized protein</fullName>
    </submittedName>
</protein>
<organism evidence="1 2">
    <name type="scientific">Coccomyxa viridis</name>
    <dbReference type="NCBI Taxonomy" id="1274662"/>
    <lineage>
        <taxon>Eukaryota</taxon>
        <taxon>Viridiplantae</taxon>
        <taxon>Chlorophyta</taxon>
        <taxon>core chlorophytes</taxon>
        <taxon>Trebouxiophyceae</taxon>
        <taxon>Trebouxiophyceae incertae sedis</taxon>
        <taxon>Coccomyxaceae</taxon>
        <taxon>Coccomyxa</taxon>
    </lineage>
</organism>
<evidence type="ECO:0000313" key="1">
    <source>
        <dbReference type="EMBL" id="CAK0784990.1"/>
    </source>
</evidence>
<keyword evidence="2" id="KW-1185">Reference proteome</keyword>
<accession>A0AAV1IEW7</accession>
<sequence>MEQIIWLVDLSSVAEGDRLERGVEYTKASRSAQSLAATLSFDFDDVQTSAFWKLSLPYLSLLYLPEVHEPMHSNYGMGMCAKLRWLHVCMGKHVLDTRCSLPKS</sequence>
<proteinExistence type="predicted"/>
<comment type="caution">
    <text evidence="1">The sequence shown here is derived from an EMBL/GenBank/DDBJ whole genome shotgun (WGS) entry which is preliminary data.</text>
</comment>
<evidence type="ECO:0000313" key="2">
    <source>
        <dbReference type="Proteomes" id="UP001314263"/>
    </source>
</evidence>
<reference evidence="1 2" key="1">
    <citation type="submission" date="2023-10" db="EMBL/GenBank/DDBJ databases">
        <authorList>
            <person name="Maclean D."/>
            <person name="Macfadyen A."/>
        </authorList>
    </citation>
    <scope>NUCLEOTIDE SEQUENCE [LARGE SCALE GENOMIC DNA]</scope>
</reference>
<dbReference type="EMBL" id="CAUYUE010000011">
    <property type="protein sequence ID" value="CAK0784990.1"/>
    <property type="molecule type" value="Genomic_DNA"/>
</dbReference>